<feature type="compositionally biased region" description="Pro residues" evidence="1">
    <location>
        <begin position="77"/>
        <end position="95"/>
    </location>
</feature>
<dbReference type="HOGENOM" id="CLU_637609_0_0_5"/>
<feature type="compositionally biased region" description="Pro residues" evidence="1">
    <location>
        <begin position="213"/>
        <end position="249"/>
    </location>
</feature>
<proteinExistence type="predicted"/>
<keyword evidence="4" id="KW-1185">Reference proteome</keyword>
<organism evidence="3 4">
    <name type="scientific">Sphingopyxis alaskensis (strain DSM 13593 / LMG 18877 / RB2256)</name>
    <name type="common">Sphingomonas alaskensis</name>
    <dbReference type="NCBI Taxonomy" id="317655"/>
    <lineage>
        <taxon>Bacteria</taxon>
        <taxon>Pseudomonadati</taxon>
        <taxon>Pseudomonadota</taxon>
        <taxon>Alphaproteobacteria</taxon>
        <taxon>Sphingomonadales</taxon>
        <taxon>Sphingomonadaceae</taxon>
        <taxon>Sphingopyxis</taxon>
    </lineage>
</organism>
<name>Q1GNK6_SPHAL</name>
<dbReference type="EMBL" id="CP000356">
    <property type="protein sequence ID" value="ABF54766.1"/>
    <property type="molecule type" value="Genomic_DNA"/>
</dbReference>
<dbReference type="AlphaFoldDB" id="Q1GNK6"/>
<reference evidence="3 4" key="1">
    <citation type="journal article" date="2009" name="Proc. Natl. Acad. Sci. U.S.A.">
        <title>The genomic basis of trophic strategy in marine bacteria.</title>
        <authorList>
            <person name="Lauro F.M."/>
            <person name="McDougald D."/>
            <person name="Thomas T."/>
            <person name="Williams T.J."/>
            <person name="Egan S."/>
            <person name="Rice S."/>
            <person name="DeMaere M.Z."/>
            <person name="Ting L."/>
            <person name="Ertan H."/>
            <person name="Johnson J."/>
            <person name="Ferriera S."/>
            <person name="Lapidus A."/>
            <person name="Anderson I."/>
            <person name="Kyrpides N."/>
            <person name="Munk A.C."/>
            <person name="Detter C."/>
            <person name="Han C.S."/>
            <person name="Brown M.V."/>
            <person name="Robb F.T."/>
            <person name="Kjelleberg S."/>
            <person name="Cavicchioli R."/>
        </authorList>
    </citation>
    <scope>NUCLEOTIDE SEQUENCE [LARGE SCALE GENOMIC DNA]</scope>
    <source>
        <strain evidence="4">DSM 13593 / LMG 18877 / RB2256</strain>
    </source>
</reference>
<dbReference type="Proteomes" id="UP000006578">
    <property type="component" value="Chromosome"/>
</dbReference>
<feature type="compositionally biased region" description="Low complexity" evidence="1">
    <location>
        <begin position="114"/>
        <end position="164"/>
    </location>
</feature>
<evidence type="ECO:0000313" key="3">
    <source>
        <dbReference type="EMBL" id="ABF54766.1"/>
    </source>
</evidence>
<dbReference type="RefSeq" id="WP_011543329.1">
    <property type="nucleotide sequence ID" value="NC_008048.1"/>
</dbReference>
<evidence type="ECO:0000256" key="2">
    <source>
        <dbReference type="SAM" id="SignalP"/>
    </source>
</evidence>
<feature type="region of interest" description="Disordered" evidence="1">
    <location>
        <begin position="207"/>
        <end position="252"/>
    </location>
</feature>
<feature type="signal peptide" evidence="2">
    <location>
        <begin position="1"/>
        <end position="29"/>
    </location>
</feature>
<feature type="region of interest" description="Disordered" evidence="1">
    <location>
        <begin position="27"/>
        <end position="172"/>
    </location>
</feature>
<sequence>MSVRNFGEDRAAHVALVVTLLAATASASAQDSGAATQNPPRAIDFRLQPEDDGRAPGVQGPADNGLPPVAPGERRGPPTPAPTPAPTSPATPPRVVPTQPDTASTPAPAPARRPAPAATDAPRADAAADAAPPLTPPDAADSPPIDSAATAPDMPAPEAAATTSPAPPADAAPSDTPIWAWVLAALAALGAGLWYWRRRAAPVGPALDEAPEAAPPPRAPRPVQPPLPEAAAPRPPAPPAAAPAPPRPASPLVTRPAAERRAIIAMALEIRAIRFAADHVAVGFALNLLNQGSAEATGLMVRIALGQGSAMTEPVLGRFFDGAGGSILRDDMMLAPGAGELLSTEVMLPRATIEPLMIGGKPMLVPVLAIDVTYHWDGEGDAFGQNADSFVLGREQGPGGSDKLAPLALDRAAYTVDRPAARPTAVRRSQ</sequence>
<feature type="compositionally biased region" description="Basic and acidic residues" evidence="1">
    <location>
        <begin position="43"/>
        <end position="54"/>
    </location>
</feature>
<dbReference type="KEGG" id="sal:Sala_3062"/>
<feature type="compositionally biased region" description="Low complexity" evidence="1">
    <location>
        <begin position="27"/>
        <end position="36"/>
    </location>
</feature>
<feature type="chain" id="PRO_5004189448" evidence="2">
    <location>
        <begin position="30"/>
        <end position="430"/>
    </location>
</feature>
<evidence type="ECO:0000313" key="4">
    <source>
        <dbReference type="Proteomes" id="UP000006578"/>
    </source>
</evidence>
<dbReference type="STRING" id="317655.Sala_3062"/>
<dbReference type="OrthoDB" id="7499632at2"/>
<evidence type="ECO:0000256" key="1">
    <source>
        <dbReference type="SAM" id="MobiDB-lite"/>
    </source>
</evidence>
<gene>
    <name evidence="3" type="ordered locus">Sala_3062</name>
</gene>
<protein>
    <submittedName>
        <fullName evidence="3">Uncharacterized protein</fullName>
    </submittedName>
</protein>
<dbReference type="eggNOG" id="ENOG503022D">
    <property type="taxonomic scope" value="Bacteria"/>
</dbReference>
<keyword evidence="2" id="KW-0732">Signal</keyword>
<accession>Q1GNK6</accession>